<dbReference type="FunFam" id="1.20.900.10:FF:000006">
    <property type="entry name" value="Rho guanine nucleotide exchange factor (GEF) 11"/>
    <property type="match status" value="1"/>
</dbReference>
<dbReference type="PANTHER" id="PTHR45872">
    <property type="entry name" value="RHO GUANINE NUCLEOTIDE EXCHANGE FACTOR 2, ISOFORM D"/>
    <property type="match status" value="1"/>
</dbReference>
<evidence type="ECO:0000259" key="10">
    <source>
        <dbReference type="PROSITE" id="PS50003"/>
    </source>
</evidence>
<evidence type="ECO:0000256" key="5">
    <source>
        <dbReference type="ARBA" id="ARBA00022553"/>
    </source>
</evidence>
<accession>A0AAJ7UE11</accession>
<evidence type="ECO:0000313" key="12">
    <source>
        <dbReference type="Proteomes" id="UP001318040"/>
    </source>
</evidence>
<evidence type="ECO:0000256" key="3">
    <source>
        <dbReference type="ARBA" id="ARBA00022468"/>
    </source>
</evidence>
<feature type="compositionally biased region" description="Basic and acidic residues" evidence="9">
    <location>
        <begin position="243"/>
        <end position="252"/>
    </location>
</feature>
<dbReference type="InterPro" id="IPR044926">
    <property type="entry name" value="RGS_subdomain_2"/>
</dbReference>
<evidence type="ECO:0000256" key="9">
    <source>
        <dbReference type="SAM" id="MobiDB-lite"/>
    </source>
</evidence>
<dbReference type="GO" id="GO:0001664">
    <property type="term" value="F:G protein-coupled receptor binding"/>
    <property type="evidence" value="ECO:0007669"/>
    <property type="project" value="TreeGrafter"/>
</dbReference>
<feature type="compositionally biased region" description="Gly residues" evidence="9">
    <location>
        <begin position="296"/>
        <end position="307"/>
    </location>
</feature>
<feature type="compositionally biased region" description="Polar residues" evidence="9">
    <location>
        <begin position="1034"/>
        <end position="1051"/>
    </location>
</feature>
<dbReference type="SUPFAM" id="SSF50729">
    <property type="entry name" value="PH domain-like"/>
    <property type="match status" value="1"/>
</dbReference>
<comment type="subcellular location">
    <subcellularLocation>
        <location evidence="2">Cytoplasm</location>
    </subcellularLocation>
    <subcellularLocation>
        <location evidence="1">Membrane</location>
    </subcellularLocation>
</comment>
<evidence type="ECO:0000259" key="11">
    <source>
        <dbReference type="PROSITE" id="PS50010"/>
    </source>
</evidence>
<dbReference type="Pfam" id="PF17838">
    <property type="entry name" value="PH_16"/>
    <property type="match status" value="1"/>
</dbReference>
<dbReference type="AlphaFoldDB" id="A0AAJ7UE11"/>
<protein>
    <submittedName>
        <fullName evidence="13">Rho guanine nucleotide exchange factor 11-like</fullName>
    </submittedName>
</protein>
<feature type="compositionally biased region" description="Basic and acidic residues" evidence="9">
    <location>
        <begin position="351"/>
        <end position="360"/>
    </location>
</feature>
<dbReference type="PROSITE" id="PS50010">
    <property type="entry name" value="DH_2"/>
    <property type="match status" value="1"/>
</dbReference>
<feature type="compositionally biased region" description="Basic and acidic residues" evidence="9">
    <location>
        <begin position="330"/>
        <end position="342"/>
    </location>
</feature>
<keyword evidence="8" id="KW-0472">Membrane</keyword>
<reference evidence="13" key="1">
    <citation type="submission" date="2025-08" db="UniProtKB">
        <authorList>
            <consortium name="RefSeq"/>
        </authorList>
    </citation>
    <scope>IDENTIFICATION</scope>
    <source>
        <tissue evidence="13">Sperm</tissue>
    </source>
</reference>
<keyword evidence="12" id="KW-1185">Reference proteome</keyword>
<dbReference type="GO" id="GO:0007186">
    <property type="term" value="P:G protein-coupled receptor signaling pathway"/>
    <property type="evidence" value="ECO:0007669"/>
    <property type="project" value="TreeGrafter"/>
</dbReference>
<keyword evidence="5" id="KW-0597">Phosphoprotein</keyword>
<name>A0AAJ7UE11_PETMA</name>
<evidence type="ECO:0000256" key="2">
    <source>
        <dbReference type="ARBA" id="ARBA00004496"/>
    </source>
</evidence>
<dbReference type="InterPro" id="IPR015212">
    <property type="entry name" value="RGS-like_dom"/>
</dbReference>
<feature type="compositionally biased region" description="Acidic residues" evidence="9">
    <location>
        <begin position="23"/>
        <end position="35"/>
    </location>
</feature>
<evidence type="ECO:0000256" key="6">
    <source>
        <dbReference type="ARBA" id="ARBA00022658"/>
    </source>
</evidence>
<evidence type="ECO:0000256" key="8">
    <source>
        <dbReference type="ARBA" id="ARBA00023136"/>
    </source>
</evidence>
<feature type="region of interest" description="Disordered" evidence="9">
    <location>
        <begin position="835"/>
        <end position="939"/>
    </location>
</feature>
<keyword evidence="7" id="KW-0175">Coiled coil</keyword>
<dbReference type="Pfam" id="PF00621">
    <property type="entry name" value="RhoGEF"/>
    <property type="match status" value="1"/>
</dbReference>
<dbReference type="Gene3D" id="2.30.29.30">
    <property type="entry name" value="Pleckstrin-homology domain (PH domain)/Phosphotyrosine-binding domain (PTB)"/>
    <property type="match status" value="1"/>
</dbReference>
<keyword evidence="6" id="KW-0344">Guanine-nucleotide releasing factor</keyword>
<dbReference type="Proteomes" id="UP001318040">
    <property type="component" value="Chromosome 62"/>
</dbReference>
<dbReference type="KEGG" id="pmrn:116955844"/>
<dbReference type="InterPro" id="IPR041020">
    <property type="entry name" value="PH_16"/>
</dbReference>
<organism evidence="12 13">
    <name type="scientific">Petromyzon marinus</name>
    <name type="common">Sea lamprey</name>
    <dbReference type="NCBI Taxonomy" id="7757"/>
    <lineage>
        <taxon>Eukaryota</taxon>
        <taxon>Metazoa</taxon>
        <taxon>Chordata</taxon>
        <taxon>Craniata</taxon>
        <taxon>Vertebrata</taxon>
        <taxon>Cyclostomata</taxon>
        <taxon>Hyperoartia</taxon>
        <taxon>Petromyzontiformes</taxon>
        <taxon>Petromyzontidae</taxon>
        <taxon>Petromyzon</taxon>
    </lineage>
</organism>
<dbReference type="Gene3D" id="1.10.167.10">
    <property type="entry name" value="Regulator of G-protein Signalling 4, domain 2"/>
    <property type="match status" value="1"/>
</dbReference>
<feature type="compositionally biased region" description="Low complexity" evidence="9">
    <location>
        <begin position="418"/>
        <end position="432"/>
    </location>
</feature>
<dbReference type="FunFam" id="2.30.29.30:FF:000072">
    <property type="entry name" value="Rho guanine nucleotide exchange factor 1"/>
    <property type="match status" value="1"/>
</dbReference>
<keyword evidence="4" id="KW-0963">Cytoplasm</keyword>
<dbReference type="InterPro" id="IPR011993">
    <property type="entry name" value="PH-like_dom_sf"/>
</dbReference>
<feature type="domain" description="PH" evidence="10">
    <location>
        <begin position="709"/>
        <end position="822"/>
    </location>
</feature>
<dbReference type="InterPro" id="IPR001849">
    <property type="entry name" value="PH_domain"/>
</dbReference>
<dbReference type="Pfam" id="PF09128">
    <property type="entry name" value="RGS-like"/>
    <property type="match status" value="1"/>
</dbReference>
<proteinExistence type="predicted"/>
<dbReference type="SUPFAM" id="SSF48065">
    <property type="entry name" value="DBL homology domain (DH-domain)"/>
    <property type="match status" value="1"/>
</dbReference>
<keyword evidence="3" id="KW-0343">GTPase activation</keyword>
<dbReference type="RefSeq" id="XP_032833058.1">
    <property type="nucleotide sequence ID" value="XM_032977167.1"/>
</dbReference>
<feature type="region of interest" description="Disordered" evidence="9">
    <location>
        <begin position="1"/>
        <end position="42"/>
    </location>
</feature>
<feature type="region of interest" description="Disordered" evidence="9">
    <location>
        <begin position="970"/>
        <end position="1001"/>
    </location>
</feature>
<dbReference type="Gene3D" id="1.20.900.10">
    <property type="entry name" value="Dbl homology (DH) domain"/>
    <property type="match status" value="1"/>
</dbReference>
<feature type="compositionally biased region" description="Low complexity" evidence="9">
    <location>
        <begin position="392"/>
        <end position="410"/>
    </location>
</feature>
<dbReference type="GO" id="GO:0005085">
    <property type="term" value="F:guanyl-nucleotide exchange factor activity"/>
    <property type="evidence" value="ECO:0007669"/>
    <property type="project" value="UniProtKB-KW"/>
</dbReference>
<feature type="compositionally biased region" description="Acidic residues" evidence="9">
    <location>
        <begin position="975"/>
        <end position="988"/>
    </location>
</feature>
<evidence type="ECO:0000256" key="4">
    <source>
        <dbReference type="ARBA" id="ARBA00022490"/>
    </source>
</evidence>
<evidence type="ECO:0000256" key="7">
    <source>
        <dbReference type="ARBA" id="ARBA00023054"/>
    </source>
</evidence>
<gene>
    <name evidence="13" type="primary">LOC116955844</name>
</gene>
<dbReference type="SMART" id="SM00325">
    <property type="entry name" value="RhoGEF"/>
    <property type="match status" value="1"/>
</dbReference>
<evidence type="ECO:0000256" key="1">
    <source>
        <dbReference type="ARBA" id="ARBA00004370"/>
    </source>
</evidence>
<dbReference type="GO" id="GO:0005096">
    <property type="term" value="F:GTPase activator activity"/>
    <property type="evidence" value="ECO:0007669"/>
    <property type="project" value="UniProtKB-KW"/>
</dbReference>
<dbReference type="PROSITE" id="PS50003">
    <property type="entry name" value="PH_DOMAIN"/>
    <property type="match status" value="1"/>
</dbReference>
<feature type="region of interest" description="Disordered" evidence="9">
    <location>
        <begin position="228"/>
        <end position="260"/>
    </location>
</feature>
<dbReference type="InterPro" id="IPR035899">
    <property type="entry name" value="DBL_dom_sf"/>
</dbReference>
<dbReference type="InterPro" id="IPR000219">
    <property type="entry name" value="DH_dom"/>
</dbReference>
<dbReference type="PANTHER" id="PTHR45872:SF2">
    <property type="entry name" value="RHO GUANINE NUCLEOTIDE EXCHANGE FACTOR 2, ISOFORM D"/>
    <property type="match status" value="1"/>
</dbReference>
<feature type="region of interest" description="Disordered" evidence="9">
    <location>
        <begin position="1032"/>
        <end position="1051"/>
    </location>
</feature>
<dbReference type="GO" id="GO:0005737">
    <property type="term" value="C:cytoplasm"/>
    <property type="evidence" value="ECO:0007669"/>
    <property type="project" value="UniProtKB-SubCell"/>
</dbReference>
<evidence type="ECO:0000313" key="13">
    <source>
        <dbReference type="RefSeq" id="XP_032833058.1"/>
    </source>
</evidence>
<sequence length="1051" mass="114165">MDDTEMDLTFGGCSTGPQKIMGPEDDEFLSDEEQSDDHGPFSDLDQLRSRPAHMAVFLQYVLSQLEPAALLFHLCVEAAQHSKDPKKLMSEIYFTFLERNAPLKIPVADELILAVEECRVRPGLVLDEAVRRAVETAQPGALETARGQLDDYRRRRVMGLGTMFGETMLPPVPNAVKEVHLAEHSLTKISNMIEGTDEERREMIMAAVAVYMRGAGVALAPALADGSDKRKRSVFNMKKTLGPKKEKEEKKGGGGRPSLFRDYILRPAQRGGGDGQSGKGAAWRAWCASSSRCRGEGPGASRGGGLELGSTGDLGETRGGGRESGGLRVGRSESLRAIDGGRRSPGSSSRSKSDIDREAAMEATARMGPPPTPTPRTPGDVTPPRTPRSWRRAWSTSSSSGLTGSSSSAPEKPDDAASVSSSQSSSTSSSWSGVPPAFGDEVALGPDEDLEVEAEAPHWQLQLKPEQLARLGKQEVKRQDVINELLHTERAHVRMLKVLKALFCDRLLQHGVASEAEVRQIFPNLDALLPLHESLNVAMKKLKENEPLVDGVGDALLARFAGVAGEALQAEAAVFCSQQSLALDIIKQRQRKDARFQQFIQDAESNPHCRRLQLKDFLPCEMQRLTKYPLLLDKIAKYTADSSPEHGKVQQASECCKRILLSVNTAVREAENAQRLQDYQRRMDVSPFLEKTQYPYIAEFKNLDLTKRKMLHEGPLTWRLNKEKTLDLHVLLLEDLVVLLQRQEEKLVLRCHSQQLGGASDTRQIYSPIVKLGTVLLREVARDKHAFFMISTSQLGPQIYELVAVSVSERRAWWQRLSDAVAATRKKSTVLLGIAHKEGDGPTSPCPPDAHKEGPAAVGGDSEEVATVGGVGGDSEEVAAVGGVGGDVEEDEEAAPPHADERAGGLSPHADDAPPGSSPGPLSPDSAASPSPPPRRWATVVDGAGEEGLAGPAVEAVLRLREMLGRLLAASPAAEEGDAVELRIDEDEGSAHDEGRPRATALPSDVFREVELIQRNLQHLQKLEAEFRVLKSRASASPKGSLTHTETGQDE</sequence>
<dbReference type="CDD" id="cd00160">
    <property type="entry name" value="RhoGEF"/>
    <property type="match status" value="1"/>
</dbReference>
<dbReference type="GO" id="GO:0016020">
    <property type="term" value="C:membrane"/>
    <property type="evidence" value="ECO:0007669"/>
    <property type="project" value="UniProtKB-SubCell"/>
</dbReference>
<feature type="region of interest" description="Disordered" evidence="9">
    <location>
        <begin position="291"/>
        <end position="443"/>
    </location>
</feature>
<feature type="domain" description="DH" evidence="11">
    <location>
        <begin position="477"/>
        <end position="666"/>
    </location>
</feature>
<dbReference type="SUPFAM" id="SSF48097">
    <property type="entry name" value="Regulator of G-protein signaling, RGS"/>
    <property type="match status" value="1"/>
</dbReference>
<dbReference type="InterPro" id="IPR036305">
    <property type="entry name" value="RGS_sf"/>
</dbReference>